<dbReference type="EC" id="2.1.3.3" evidence="2"/>
<dbReference type="SUPFAM" id="SSF53671">
    <property type="entry name" value="Aspartate/ornithine carbamoyltransferase"/>
    <property type="match status" value="1"/>
</dbReference>
<organism evidence="5 6">
    <name type="scientific">Cryptolaemus montrouzieri</name>
    <dbReference type="NCBI Taxonomy" id="559131"/>
    <lineage>
        <taxon>Eukaryota</taxon>
        <taxon>Metazoa</taxon>
        <taxon>Ecdysozoa</taxon>
        <taxon>Arthropoda</taxon>
        <taxon>Hexapoda</taxon>
        <taxon>Insecta</taxon>
        <taxon>Pterygota</taxon>
        <taxon>Neoptera</taxon>
        <taxon>Endopterygota</taxon>
        <taxon>Coleoptera</taxon>
        <taxon>Polyphaga</taxon>
        <taxon>Cucujiformia</taxon>
        <taxon>Coccinelloidea</taxon>
        <taxon>Coccinellidae</taxon>
        <taxon>Scymninae</taxon>
        <taxon>Scymnini</taxon>
        <taxon>Cryptolaemus</taxon>
    </lineage>
</organism>
<comment type="similarity">
    <text evidence="1">Belongs to the aspartate/ornithine carbamoyltransferase superfamily. OTCase family.</text>
</comment>
<name>A0ABD2N817_9CUCU</name>
<comment type="caution">
    <text evidence="5">The sequence shown here is derived from an EMBL/GenBank/DDBJ whole genome shotgun (WGS) entry which is preliminary data.</text>
</comment>
<dbReference type="Pfam" id="PF02729">
    <property type="entry name" value="OTCace_N"/>
    <property type="match status" value="1"/>
</dbReference>
<dbReference type="PANTHER" id="PTHR45753">
    <property type="entry name" value="ORNITHINE CARBAMOYLTRANSFERASE, MITOCHONDRIAL"/>
    <property type="match status" value="1"/>
</dbReference>
<dbReference type="EMBL" id="JABFTP020000062">
    <property type="protein sequence ID" value="KAL3274717.1"/>
    <property type="molecule type" value="Genomic_DNA"/>
</dbReference>
<dbReference type="InterPro" id="IPR006132">
    <property type="entry name" value="Asp/Orn_carbamoyltranf_P-bd"/>
</dbReference>
<evidence type="ECO:0000256" key="2">
    <source>
        <dbReference type="ARBA" id="ARBA00013007"/>
    </source>
</evidence>
<dbReference type="PANTHER" id="PTHR45753:SF3">
    <property type="entry name" value="ORNITHINE TRANSCARBAMYLASE, MITOCHONDRIAL"/>
    <property type="match status" value="1"/>
</dbReference>
<sequence>MRHYFVNIFRNILRRHLCSEMNSNSLIGRSFLQPTDFSSDEIKSLFWTASEFKAISNGDFRNNNLENKSVTLLLTEPNIHIQCAAQNAGNFLKVPVKVIVDPVWETWQFPEDAGRILGKTCNIILLKSLFHSKSKALADGAKVPVIILSDKRFANLRTLSDVFTLREQFGYLEDIHICWIGSPTSLINTYLLVVPRMGIKMKYFACQHSGEKVSPVTLSAAQHLGKIFTENCTEVSSMNEALSHSKIVIMGSNLGGQKQINDHNCKEADHDFFIFHSMPRTPVEICPTIFASDRNLTWASYRNYKWILAAFLLRTLADHKHITEPLNYVQKNQEK</sequence>
<evidence type="ECO:0000313" key="6">
    <source>
        <dbReference type="Proteomes" id="UP001516400"/>
    </source>
</evidence>
<dbReference type="GO" id="GO:0004585">
    <property type="term" value="F:ornithine carbamoyltransferase activity"/>
    <property type="evidence" value="ECO:0007669"/>
    <property type="project" value="UniProtKB-EC"/>
</dbReference>
<keyword evidence="6" id="KW-1185">Reference proteome</keyword>
<dbReference type="InterPro" id="IPR036901">
    <property type="entry name" value="Asp/Orn_carbamoylTrfase_sf"/>
</dbReference>
<evidence type="ECO:0000259" key="4">
    <source>
        <dbReference type="Pfam" id="PF02729"/>
    </source>
</evidence>
<proteinExistence type="inferred from homology"/>
<accession>A0ABD2N817</accession>
<protein>
    <recommendedName>
        <fullName evidence="2">ornithine carbamoyltransferase</fullName>
        <ecNumber evidence="2">2.1.3.3</ecNumber>
    </recommendedName>
</protein>
<gene>
    <name evidence="5" type="ORF">HHI36_016092</name>
</gene>
<evidence type="ECO:0000313" key="5">
    <source>
        <dbReference type="EMBL" id="KAL3274717.1"/>
    </source>
</evidence>
<feature type="domain" description="Aspartate/ornithine carbamoyltransferase carbamoyl-P binding" evidence="4">
    <location>
        <begin position="29"/>
        <end position="167"/>
    </location>
</feature>
<dbReference type="Proteomes" id="UP001516400">
    <property type="component" value="Unassembled WGS sequence"/>
</dbReference>
<evidence type="ECO:0000256" key="3">
    <source>
        <dbReference type="ARBA" id="ARBA00022679"/>
    </source>
</evidence>
<keyword evidence="3" id="KW-0808">Transferase</keyword>
<dbReference type="AlphaFoldDB" id="A0ABD2N817"/>
<dbReference type="Gene3D" id="3.40.50.1370">
    <property type="entry name" value="Aspartate/ornithine carbamoyltransferase"/>
    <property type="match status" value="2"/>
</dbReference>
<reference evidence="5 6" key="1">
    <citation type="journal article" date="2021" name="BMC Biol.">
        <title>Horizontally acquired antibacterial genes associated with adaptive radiation of ladybird beetles.</title>
        <authorList>
            <person name="Li H.S."/>
            <person name="Tang X.F."/>
            <person name="Huang Y.H."/>
            <person name="Xu Z.Y."/>
            <person name="Chen M.L."/>
            <person name="Du X.Y."/>
            <person name="Qiu B.Y."/>
            <person name="Chen P.T."/>
            <person name="Zhang W."/>
            <person name="Slipinski A."/>
            <person name="Escalona H.E."/>
            <person name="Waterhouse R.M."/>
            <person name="Zwick A."/>
            <person name="Pang H."/>
        </authorList>
    </citation>
    <scope>NUCLEOTIDE SEQUENCE [LARGE SCALE GENOMIC DNA]</scope>
    <source>
        <strain evidence="5">SYSU2018</strain>
    </source>
</reference>
<evidence type="ECO:0000256" key="1">
    <source>
        <dbReference type="ARBA" id="ARBA00007805"/>
    </source>
</evidence>